<keyword evidence="3" id="KW-1185">Reference proteome</keyword>
<evidence type="ECO:0000259" key="1">
    <source>
        <dbReference type="SMART" id="SM00858"/>
    </source>
</evidence>
<dbReference type="Pfam" id="PF08666">
    <property type="entry name" value="SAF"/>
    <property type="match status" value="1"/>
</dbReference>
<name>A0A9W6ILZ7_9PROT</name>
<dbReference type="Proteomes" id="UP001143486">
    <property type="component" value="Unassembled WGS sequence"/>
</dbReference>
<dbReference type="SMART" id="SM00858">
    <property type="entry name" value="SAF"/>
    <property type="match status" value="1"/>
</dbReference>
<reference evidence="2" key="1">
    <citation type="journal article" date="2014" name="Int. J. Syst. Evol. Microbiol.">
        <title>Complete genome sequence of Corynebacterium casei LMG S-19264T (=DSM 44701T), isolated from a smear-ripened cheese.</title>
        <authorList>
            <consortium name="US DOE Joint Genome Institute (JGI-PGF)"/>
            <person name="Walter F."/>
            <person name="Albersmeier A."/>
            <person name="Kalinowski J."/>
            <person name="Ruckert C."/>
        </authorList>
    </citation>
    <scope>NUCLEOTIDE SEQUENCE</scope>
    <source>
        <strain evidence="2">VKM B-1513</strain>
    </source>
</reference>
<dbReference type="EMBL" id="BSFE01000003">
    <property type="protein sequence ID" value="GLK51982.1"/>
    <property type="molecule type" value="Genomic_DNA"/>
</dbReference>
<dbReference type="InterPro" id="IPR031571">
    <property type="entry name" value="RcpC_dom"/>
</dbReference>
<proteinExistence type="predicted"/>
<sequence length="280" mass="29078">MNAVRIAILAAAAIAAIAVAFFVKQAMSGSDAPQVVQVQEERPAVRILAARNDLATGARVGAADFYWQAWPEEAVSNGYIVEGQGQGIEDFAGSVVRAPIAQGEPITGRRLVQPGDAGFMAAVLSPGMRAVAVPISAERGAGGFILPNDRVDVIVSFEDDGEGARGGRRAFVARTIVENARVLAIDEMFGDGEGEENVVGDTATLELTPDQARAVAVAVARGEVSLVLRSLTDNEGGPVLVTGGEVADADGMTESLSPRTNQVTLIRYGHAQQIALAGDE</sequence>
<dbReference type="RefSeq" id="WP_271186345.1">
    <property type="nucleotide sequence ID" value="NZ_BSFE01000003.1"/>
</dbReference>
<dbReference type="InterPro" id="IPR017592">
    <property type="entry name" value="Pilus_assmbl_Flp-typ_CpaB"/>
</dbReference>
<gene>
    <name evidence="2" type="primary">ctpC</name>
    <name evidence="2" type="ORF">GCM10017621_14900</name>
</gene>
<dbReference type="NCBIfam" id="TIGR03177">
    <property type="entry name" value="pilus_cpaB"/>
    <property type="match status" value="1"/>
</dbReference>
<organism evidence="2 3">
    <name type="scientific">Maricaulis virginensis</name>
    <dbReference type="NCBI Taxonomy" id="144022"/>
    <lineage>
        <taxon>Bacteria</taxon>
        <taxon>Pseudomonadati</taxon>
        <taxon>Pseudomonadota</taxon>
        <taxon>Alphaproteobacteria</taxon>
        <taxon>Maricaulales</taxon>
        <taxon>Maricaulaceae</taxon>
        <taxon>Maricaulis</taxon>
    </lineage>
</organism>
<comment type="caution">
    <text evidence="2">The sequence shown here is derived from an EMBL/GenBank/DDBJ whole genome shotgun (WGS) entry which is preliminary data.</text>
</comment>
<protein>
    <submittedName>
        <fullName evidence="2">Flp pilus assembly protein CpaB</fullName>
    </submittedName>
</protein>
<evidence type="ECO:0000313" key="3">
    <source>
        <dbReference type="Proteomes" id="UP001143486"/>
    </source>
</evidence>
<reference evidence="2" key="2">
    <citation type="submission" date="2023-01" db="EMBL/GenBank/DDBJ databases">
        <authorList>
            <person name="Sun Q."/>
            <person name="Evtushenko L."/>
        </authorList>
    </citation>
    <scope>NUCLEOTIDE SEQUENCE</scope>
    <source>
        <strain evidence="2">VKM B-1513</strain>
    </source>
</reference>
<accession>A0A9W6ILZ7</accession>
<dbReference type="CDD" id="cd11614">
    <property type="entry name" value="SAF_CpaB_FlgA_like"/>
    <property type="match status" value="1"/>
</dbReference>
<evidence type="ECO:0000313" key="2">
    <source>
        <dbReference type="EMBL" id="GLK51982.1"/>
    </source>
</evidence>
<dbReference type="InterPro" id="IPR013974">
    <property type="entry name" value="SAF"/>
</dbReference>
<dbReference type="AlphaFoldDB" id="A0A9W6ILZ7"/>
<feature type="domain" description="SAF" evidence="1">
    <location>
        <begin position="45"/>
        <end position="112"/>
    </location>
</feature>
<dbReference type="Pfam" id="PF16976">
    <property type="entry name" value="RcpC"/>
    <property type="match status" value="1"/>
</dbReference>